<protein>
    <recommendedName>
        <fullName evidence="1">Nucleolar protein 56</fullName>
    </recommendedName>
</protein>
<evidence type="ECO:0000313" key="8">
    <source>
        <dbReference type="WBParaSite" id="EgrG_000699800"/>
    </source>
</evidence>
<dbReference type="GeneID" id="36339289"/>
<accession>U6JG27</accession>
<dbReference type="PANTHER" id="PTHR10894">
    <property type="entry name" value="NUCLEOLAR PROTEIN 5 NUCLEOLAR PROTEIN NOP5 NOP58"/>
    <property type="match status" value="1"/>
</dbReference>
<feature type="compositionally biased region" description="Basic residues" evidence="2">
    <location>
        <begin position="612"/>
        <end position="628"/>
    </location>
</feature>
<dbReference type="InterPro" id="IPR042239">
    <property type="entry name" value="Nop_C"/>
</dbReference>
<dbReference type="EMBL" id="LK028588">
    <property type="protein sequence ID" value="CDS22986.1"/>
    <property type="molecule type" value="Genomic_DNA"/>
</dbReference>
<dbReference type="Gene3D" id="1.10.287.4070">
    <property type="match status" value="1"/>
</dbReference>
<proteinExistence type="predicted"/>
<keyword evidence="6" id="KW-1185">Reference proteome</keyword>
<dbReference type="OrthoDB" id="6780543at2759"/>
<organism evidence="5 6">
    <name type="scientific">Echinococcus granulosus</name>
    <name type="common">Hydatid tapeworm</name>
    <dbReference type="NCBI Taxonomy" id="6210"/>
    <lineage>
        <taxon>Eukaryota</taxon>
        <taxon>Metazoa</taxon>
        <taxon>Spiralia</taxon>
        <taxon>Lophotrochozoa</taxon>
        <taxon>Platyhelminthes</taxon>
        <taxon>Cestoda</taxon>
        <taxon>Eucestoda</taxon>
        <taxon>Cyclophyllidea</taxon>
        <taxon>Taeniidae</taxon>
        <taxon>Echinococcus</taxon>
        <taxon>Echinococcus granulosus group</taxon>
    </lineage>
</organism>
<evidence type="ECO:0000313" key="7">
    <source>
        <dbReference type="Proteomes" id="UP000492820"/>
    </source>
</evidence>
<dbReference type="SUPFAM" id="SSF89124">
    <property type="entry name" value="Nop domain"/>
    <property type="match status" value="1"/>
</dbReference>
<dbReference type="EMBL" id="APAU02000019">
    <property type="protein sequence ID" value="EUB61510.1"/>
    <property type="molecule type" value="Genomic_DNA"/>
</dbReference>
<gene>
    <name evidence="5 8" type="ORF">EGR_03574</name>
    <name evidence="4" type="ORF">EgrG_000699800</name>
</gene>
<evidence type="ECO:0000256" key="2">
    <source>
        <dbReference type="SAM" id="MobiDB-lite"/>
    </source>
</evidence>
<dbReference type="AlphaFoldDB" id="U6JG27"/>
<sequence length="649" mass="71358">MATIQHYVLFENVSGYSLFLVREFDEITKTFTAHVNSFLKPIAFVPFNSLPEAMENVQNISEGRVSPLLSGFLRQNLPVKDAVLGVADQALGEGILQLDIGFECIWDASIRELLRVIRANSSRLLRSLIVQPGASISAAKKPTTSEQETVPARMAEKRAQLVVALSRARLQLDLIQHLADTGVVRSLDLLDSMDASLAKSMKHLRVSYGLHFPEVCRGGGLPGMDDFALASIVTRAPLRDQLVRQKEQLIGWLGGNQKLAETVIELAKTSTGQDMSPDDVKTLQQYGHFFLKLLESRTHCYEMLEHRVRALVPNLTALMDQALPEIGDSASLERVRKVSDRVSPAIVAARLLSHAVNLDRLAKMPSSRINSLGASKSLFQRSGAVVATAAGLLGRTLTQASAEGNVNAEEKSEKKNEEERKSDPAISSLTKSIVEMSGGRLRDMVVRRRVARLLAAKSTLAARADCYRRMNPFVDTTTVESKSAVASQNLDSGKYGVALGQETKRQLRVWAEANGVHLERTMQELEKQRASRKRYRKAKRKAWLRRKMTVNGAPVQNPELDGGKAPVDATQGDQSDEEKGGEISDDTPKNEVTIMPLKRGADNTTPAATPTKRAKVTSKTNSARKRITPKPTTMRVLRSSTHSTLSIES</sequence>
<feature type="region of interest" description="Disordered" evidence="2">
    <location>
        <begin position="401"/>
        <end position="428"/>
    </location>
</feature>
<dbReference type="RefSeq" id="XP_024352706.1">
    <property type="nucleotide sequence ID" value="XM_024492823.1"/>
</dbReference>
<feature type="domain" description="Nop" evidence="3">
    <location>
        <begin position="311"/>
        <end position="512"/>
    </location>
</feature>
<evidence type="ECO:0000313" key="4">
    <source>
        <dbReference type="EMBL" id="CDS22986.1"/>
    </source>
</evidence>
<evidence type="ECO:0000259" key="3">
    <source>
        <dbReference type="PROSITE" id="PS51358"/>
    </source>
</evidence>
<dbReference type="GO" id="GO:0031428">
    <property type="term" value="C:box C/D methylation guide snoRNP complex"/>
    <property type="evidence" value="ECO:0007669"/>
    <property type="project" value="InterPro"/>
</dbReference>
<dbReference type="Proteomes" id="UP000019149">
    <property type="component" value="Unassembled WGS sequence"/>
</dbReference>
<evidence type="ECO:0000256" key="1">
    <source>
        <dbReference type="ARBA" id="ARBA00040742"/>
    </source>
</evidence>
<reference evidence="8" key="4">
    <citation type="submission" date="2020-10" db="UniProtKB">
        <authorList>
            <consortium name="WormBaseParasite"/>
        </authorList>
    </citation>
    <scope>IDENTIFICATION</scope>
</reference>
<feature type="compositionally biased region" description="Basic and acidic residues" evidence="2">
    <location>
        <begin position="408"/>
        <end position="423"/>
    </location>
</feature>
<dbReference type="WBParaSite" id="EgrG_000699800">
    <property type="protein sequence ID" value="EgrG_000699800"/>
    <property type="gene ID" value="EgrG_000699800"/>
</dbReference>
<reference evidence="5 6" key="1">
    <citation type="journal article" date="2013" name="Nat. Genet.">
        <title>The genome of the hydatid tapeworm Echinococcus granulosus.</title>
        <authorList>
            <person name="Zheng H."/>
            <person name="Zhang W."/>
            <person name="Zhang L."/>
            <person name="Zhang Z."/>
            <person name="Li J."/>
            <person name="Lu G."/>
            <person name="Zhu Y."/>
            <person name="Wang Y."/>
            <person name="Huang Y."/>
            <person name="Liu J."/>
            <person name="Kang H."/>
            <person name="Chen J."/>
            <person name="Wang L."/>
            <person name="Chen A."/>
            <person name="Yu S."/>
            <person name="Gao Z."/>
            <person name="Jin L."/>
            <person name="Gu W."/>
            <person name="Wang Z."/>
            <person name="Zhao L."/>
            <person name="Shi B."/>
            <person name="Wen H."/>
            <person name="Lin R."/>
            <person name="Jones M.K."/>
            <person name="Brejova B."/>
            <person name="Vinar T."/>
            <person name="Zhao G."/>
            <person name="McManus D.P."/>
            <person name="Chen Z."/>
            <person name="Zhou Y."/>
            <person name="Wang S."/>
        </authorList>
    </citation>
    <scope>NUCLEOTIDE SEQUENCE [LARGE SCALE GENOMIC DNA]</scope>
</reference>
<feature type="compositionally biased region" description="Basic and acidic residues" evidence="2">
    <location>
        <begin position="577"/>
        <end position="589"/>
    </location>
</feature>
<dbReference type="KEGG" id="egl:EGR_03574"/>
<evidence type="ECO:0000313" key="5">
    <source>
        <dbReference type="EMBL" id="EUB61510.1"/>
    </source>
</evidence>
<dbReference type="STRING" id="6210.U6JG27"/>
<dbReference type="Pfam" id="PF01798">
    <property type="entry name" value="Nop"/>
    <property type="match status" value="2"/>
</dbReference>
<dbReference type="PROSITE" id="PS51358">
    <property type="entry name" value="NOP"/>
    <property type="match status" value="1"/>
</dbReference>
<dbReference type="OMA" id="HFPEVCR"/>
<dbReference type="GO" id="GO:0030515">
    <property type="term" value="F:snoRNA binding"/>
    <property type="evidence" value="ECO:0007669"/>
    <property type="project" value="InterPro"/>
</dbReference>
<dbReference type="GO" id="GO:0032040">
    <property type="term" value="C:small-subunit processome"/>
    <property type="evidence" value="ECO:0007669"/>
    <property type="project" value="InterPro"/>
</dbReference>
<dbReference type="PANTHER" id="PTHR10894:SF0">
    <property type="entry name" value="NUCLEOLAR PROTEIN 56"/>
    <property type="match status" value="1"/>
</dbReference>
<dbReference type="InterPro" id="IPR002687">
    <property type="entry name" value="Nop_dom"/>
</dbReference>
<dbReference type="Pfam" id="PF08156">
    <property type="entry name" value="NOP5NT"/>
    <property type="match status" value="1"/>
</dbReference>
<dbReference type="Proteomes" id="UP000492820">
    <property type="component" value="Unassembled WGS sequence"/>
</dbReference>
<evidence type="ECO:0000313" key="6">
    <source>
        <dbReference type="Proteomes" id="UP000019149"/>
    </source>
</evidence>
<dbReference type="Gene3D" id="1.10.246.90">
    <property type="entry name" value="Nop domain"/>
    <property type="match status" value="1"/>
</dbReference>
<feature type="region of interest" description="Disordered" evidence="2">
    <location>
        <begin position="540"/>
        <end position="649"/>
    </location>
</feature>
<reference evidence="4" key="3">
    <citation type="submission" date="2014-06" db="EMBL/GenBank/DDBJ databases">
        <authorList>
            <person name="Aslett M."/>
        </authorList>
    </citation>
    <scope>NUCLEOTIDE SEQUENCE</scope>
</reference>
<feature type="compositionally biased region" description="Polar residues" evidence="2">
    <location>
        <begin position="638"/>
        <end position="649"/>
    </location>
</feature>
<dbReference type="InterPro" id="IPR036070">
    <property type="entry name" value="Nop_dom_sf"/>
</dbReference>
<reference evidence="4 7" key="2">
    <citation type="journal article" date="2013" name="Nature">
        <title>The genomes of four tapeworm species reveal adaptations to parasitism.</title>
        <authorList>
            <person name="Tsai I.J."/>
            <person name="Zarowiecki M."/>
            <person name="Holroyd N."/>
            <person name="Garciarrubio A."/>
            <person name="Sanchez-Flores A."/>
            <person name="Brooks K.L."/>
            <person name="Tracey A."/>
            <person name="Bobes R.J."/>
            <person name="Fragoso G."/>
            <person name="Sciutto E."/>
            <person name="Aslett M."/>
            <person name="Beasley H."/>
            <person name="Bennett H.M."/>
            <person name="Cai J."/>
            <person name="Camicia F."/>
            <person name="Clark R."/>
            <person name="Cucher M."/>
            <person name="De Silva N."/>
            <person name="Day T.A."/>
            <person name="Deplazes P."/>
            <person name="Estrada K."/>
            <person name="Fernandez C."/>
            <person name="Holland P.W."/>
            <person name="Hou J."/>
            <person name="Hu S."/>
            <person name="Huckvale T."/>
            <person name="Hung S.S."/>
            <person name="Kamenetzky L."/>
            <person name="Keane J.A."/>
            <person name="Kiss F."/>
            <person name="Koziol U."/>
            <person name="Lambert O."/>
            <person name="Liu K."/>
            <person name="Luo X."/>
            <person name="Luo Y."/>
            <person name="Macchiaroli N."/>
            <person name="Nichol S."/>
            <person name="Paps J."/>
            <person name="Parkinson J."/>
            <person name="Pouchkina-Stantcheva N."/>
            <person name="Riddiford N."/>
            <person name="Rosenzvit M."/>
            <person name="Salinas G."/>
            <person name="Wasmuth J.D."/>
            <person name="Zamanian M."/>
            <person name="Zheng Y."/>
            <person name="Cai X."/>
            <person name="Soberon X."/>
            <person name="Olson P.D."/>
            <person name="Laclette J.P."/>
            <person name="Brehm K."/>
            <person name="Berriman M."/>
            <person name="Garciarrubio A."/>
            <person name="Bobes R.J."/>
            <person name="Fragoso G."/>
            <person name="Sanchez-Flores A."/>
            <person name="Estrada K."/>
            <person name="Cevallos M.A."/>
            <person name="Morett E."/>
            <person name="Gonzalez V."/>
            <person name="Portillo T."/>
            <person name="Ochoa-Leyva A."/>
            <person name="Jose M.V."/>
            <person name="Sciutto E."/>
            <person name="Landa A."/>
            <person name="Jimenez L."/>
            <person name="Valdes V."/>
            <person name="Carrero J.C."/>
            <person name="Larralde C."/>
            <person name="Morales-Montor J."/>
            <person name="Limon-Lason J."/>
            <person name="Soberon X."/>
            <person name="Laclette J.P."/>
        </authorList>
    </citation>
    <scope>NUCLEOTIDE SEQUENCE [LARGE SCALE GENOMIC DNA]</scope>
</reference>
<dbReference type="CTD" id="36339289"/>
<name>U6JG27_ECHGR</name>
<dbReference type="InterPro" id="IPR045056">
    <property type="entry name" value="Nop56/Nop58"/>
</dbReference>
<dbReference type="InterPro" id="IPR012974">
    <property type="entry name" value="NOP58/56_N"/>
</dbReference>